<feature type="transmembrane region" description="Helical" evidence="7">
    <location>
        <begin position="85"/>
        <end position="104"/>
    </location>
</feature>
<feature type="transmembrane region" description="Helical" evidence="7">
    <location>
        <begin position="265"/>
        <end position="289"/>
    </location>
</feature>
<keyword evidence="5 7" id="KW-1133">Transmembrane helix</keyword>
<accession>C7G9H8</accession>
<protein>
    <submittedName>
        <fullName evidence="9">Exopolysaccharide biosynthesis polyprenyl glycosylphosphotransferase</fullName>
    </submittedName>
</protein>
<dbReference type="Proteomes" id="UP000004828">
    <property type="component" value="Unassembled WGS sequence"/>
</dbReference>
<dbReference type="InterPro" id="IPR003362">
    <property type="entry name" value="Bact_transf"/>
</dbReference>
<dbReference type="InterPro" id="IPR017475">
    <property type="entry name" value="EPS_sugar_tfrase"/>
</dbReference>
<evidence type="ECO:0000256" key="5">
    <source>
        <dbReference type="ARBA" id="ARBA00022989"/>
    </source>
</evidence>
<comment type="similarity">
    <text evidence="2">Belongs to the bacterial sugar transferase family.</text>
</comment>
<dbReference type="Pfam" id="PF02397">
    <property type="entry name" value="Bac_transf"/>
    <property type="match status" value="1"/>
</dbReference>
<feature type="transmembrane region" description="Helical" evidence="7">
    <location>
        <begin position="116"/>
        <end position="139"/>
    </location>
</feature>
<dbReference type="PANTHER" id="PTHR30576">
    <property type="entry name" value="COLANIC BIOSYNTHESIS UDP-GLUCOSE LIPID CARRIER TRANSFERASE"/>
    <property type="match status" value="1"/>
</dbReference>
<reference evidence="9 10" key="1">
    <citation type="submission" date="2009-08" db="EMBL/GenBank/DDBJ databases">
        <authorList>
            <person name="Weinstock G."/>
            <person name="Sodergren E."/>
            <person name="Clifton S."/>
            <person name="Fulton L."/>
            <person name="Fulton B."/>
            <person name="Courtney L."/>
            <person name="Fronick C."/>
            <person name="Harrison M."/>
            <person name="Strong C."/>
            <person name="Farmer C."/>
            <person name="Delahaunty K."/>
            <person name="Markovic C."/>
            <person name="Hall O."/>
            <person name="Minx P."/>
            <person name="Tomlinson C."/>
            <person name="Mitreva M."/>
            <person name="Nelson J."/>
            <person name="Hou S."/>
            <person name="Wollam A."/>
            <person name="Pepin K.H."/>
            <person name="Johnson M."/>
            <person name="Bhonagiri V."/>
            <person name="Nash W.E."/>
            <person name="Warren W."/>
            <person name="Chinwalla A."/>
            <person name="Mardis E.R."/>
            <person name="Wilson R.K."/>
        </authorList>
    </citation>
    <scope>NUCLEOTIDE SEQUENCE [LARGE SCALE GENOMIC DNA]</scope>
    <source>
        <strain evidence="9 10">L1-82</strain>
    </source>
</reference>
<sequence length="459" mass="53773">MNVRYFMRKRERYKHLLNLFANFVMLVAETAMFAFIWYKMYVPELEDKFWNRGNWAVIGMYALVLFFFIRTFGGYRIGYLRITDICLSQILGILFANIIEYFQICMIANDYMSASPLLLLTTAEIAVTLPTVFVVRYFYVRLYPPRRMIVIYGEHSPEELISKINSRKDKYNVCATASAYMGYEALYSKILEYEAVVLCDLPASIRNKILKFCYDQNKRTYITPKISDIILNGTERIHLFDTPLMLSRNQGLTIEQRFVKRTMDIVFALLAIVISSPFLLVIAVAIKLYDGGPVFYKQERLTRDRETFQIIKFRSMKVDSEKQGAQLAKKDDDRITPVGKIIRRTHLDELPQIFNILKGEMSFVGPRPERQEIAEKYEEIVPEFRFRLKVKAGLTGYAQVYGKYNTTPYDKLKLDLTYIQTYSAWLDVKLMLMTFKIMFQKENTEGVDEKQTTAIKKES</sequence>
<proteinExistence type="inferred from homology"/>
<dbReference type="HOGENOM" id="CLU_024920_0_0_9"/>
<feature type="transmembrane region" description="Helical" evidence="7">
    <location>
        <begin position="53"/>
        <end position="73"/>
    </location>
</feature>
<dbReference type="GO" id="GO:0016020">
    <property type="term" value="C:membrane"/>
    <property type="evidence" value="ECO:0007669"/>
    <property type="project" value="UniProtKB-SubCell"/>
</dbReference>
<evidence type="ECO:0000256" key="3">
    <source>
        <dbReference type="ARBA" id="ARBA00022679"/>
    </source>
</evidence>
<keyword evidence="3 9" id="KW-0808">Transferase</keyword>
<evidence type="ECO:0000259" key="8">
    <source>
        <dbReference type="Pfam" id="PF02397"/>
    </source>
</evidence>
<keyword evidence="4 7" id="KW-0812">Transmembrane</keyword>
<evidence type="ECO:0000256" key="4">
    <source>
        <dbReference type="ARBA" id="ARBA00022692"/>
    </source>
</evidence>
<dbReference type="PANTHER" id="PTHR30576:SF0">
    <property type="entry name" value="UNDECAPRENYL-PHOSPHATE N-ACETYLGALACTOSAMINYL 1-PHOSPHATE TRANSFERASE-RELATED"/>
    <property type="match status" value="1"/>
</dbReference>
<dbReference type="NCBIfam" id="TIGR03025">
    <property type="entry name" value="EPS_sugtrans"/>
    <property type="match status" value="1"/>
</dbReference>
<dbReference type="EMBL" id="ABYJ02000069">
    <property type="protein sequence ID" value="EEV01528.1"/>
    <property type="molecule type" value="Genomic_DNA"/>
</dbReference>
<gene>
    <name evidence="9" type="ORF">ROSINTL182_06557</name>
</gene>
<organism evidence="9 10">
    <name type="scientific">Roseburia intestinalis L1-82</name>
    <dbReference type="NCBI Taxonomy" id="536231"/>
    <lineage>
        <taxon>Bacteria</taxon>
        <taxon>Bacillati</taxon>
        <taxon>Bacillota</taxon>
        <taxon>Clostridia</taxon>
        <taxon>Lachnospirales</taxon>
        <taxon>Lachnospiraceae</taxon>
        <taxon>Roseburia</taxon>
    </lineage>
</organism>
<keyword evidence="6 7" id="KW-0472">Membrane</keyword>
<feature type="transmembrane region" description="Helical" evidence="7">
    <location>
        <begin position="16"/>
        <end position="38"/>
    </location>
</feature>
<evidence type="ECO:0000256" key="7">
    <source>
        <dbReference type="SAM" id="Phobius"/>
    </source>
</evidence>
<dbReference type="AlphaFoldDB" id="C7G9H8"/>
<evidence type="ECO:0000256" key="2">
    <source>
        <dbReference type="ARBA" id="ARBA00006464"/>
    </source>
</evidence>
<evidence type="ECO:0000313" key="10">
    <source>
        <dbReference type="Proteomes" id="UP000004828"/>
    </source>
</evidence>
<name>C7G9H8_9FIRM</name>
<dbReference type="GO" id="GO:0016780">
    <property type="term" value="F:phosphotransferase activity, for other substituted phosphate groups"/>
    <property type="evidence" value="ECO:0007669"/>
    <property type="project" value="TreeGrafter"/>
</dbReference>
<evidence type="ECO:0000256" key="6">
    <source>
        <dbReference type="ARBA" id="ARBA00023136"/>
    </source>
</evidence>
<comment type="subcellular location">
    <subcellularLocation>
        <location evidence="1">Membrane</location>
        <topology evidence="1">Multi-pass membrane protein</topology>
    </subcellularLocation>
</comment>
<evidence type="ECO:0000256" key="1">
    <source>
        <dbReference type="ARBA" id="ARBA00004141"/>
    </source>
</evidence>
<evidence type="ECO:0000313" key="9">
    <source>
        <dbReference type="EMBL" id="EEV01528.1"/>
    </source>
</evidence>
<feature type="domain" description="Bacterial sugar transferase" evidence="8">
    <location>
        <begin position="260"/>
        <end position="439"/>
    </location>
</feature>
<comment type="caution">
    <text evidence="9">The sequence shown here is derived from an EMBL/GenBank/DDBJ whole genome shotgun (WGS) entry which is preliminary data.</text>
</comment>